<evidence type="ECO:0000313" key="3">
    <source>
        <dbReference type="EMBL" id="KIJ98425.1"/>
    </source>
</evidence>
<dbReference type="InterPro" id="IPR002889">
    <property type="entry name" value="WSC_carb-bd"/>
</dbReference>
<dbReference type="HOGENOM" id="CLU_737797_0_0_1"/>
<dbReference type="Proteomes" id="UP000054477">
    <property type="component" value="Unassembled WGS sequence"/>
</dbReference>
<keyword evidence="1" id="KW-0677">Repeat</keyword>
<dbReference type="EMBL" id="KN838669">
    <property type="protein sequence ID" value="KIJ98425.1"/>
    <property type="molecule type" value="Genomic_DNA"/>
</dbReference>
<dbReference type="InterPro" id="IPR051589">
    <property type="entry name" value="Sialate-O-sulfotransferase"/>
</dbReference>
<dbReference type="PANTHER" id="PTHR45964:SF9">
    <property type="entry name" value="SULFOTRANSFERASE"/>
    <property type="match status" value="1"/>
</dbReference>
<keyword evidence="4" id="KW-1185">Reference proteome</keyword>
<evidence type="ECO:0000256" key="1">
    <source>
        <dbReference type="ARBA" id="ARBA00022737"/>
    </source>
</evidence>
<feature type="domain" description="WSC" evidence="2">
    <location>
        <begin position="61"/>
        <end position="150"/>
    </location>
</feature>
<accession>A0A0C9WZX1</accession>
<dbReference type="OrthoDB" id="5985073at2759"/>
<organism evidence="3 4">
    <name type="scientific">Laccaria amethystina LaAM-08-1</name>
    <dbReference type="NCBI Taxonomy" id="1095629"/>
    <lineage>
        <taxon>Eukaryota</taxon>
        <taxon>Fungi</taxon>
        <taxon>Dikarya</taxon>
        <taxon>Basidiomycota</taxon>
        <taxon>Agaricomycotina</taxon>
        <taxon>Agaricomycetes</taxon>
        <taxon>Agaricomycetidae</taxon>
        <taxon>Agaricales</taxon>
        <taxon>Agaricineae</taxon>
        <taxon>Hydnangiaceae</taxon>
        <taxon>Laccaria</taxon>
    </lineage>
</organism>
<dbReference type="PANTHER" id="PTHR45964">
    <property type="entry name" value="WSCD FAMILY MEMBER CG9164"/>
    <property type="match status" value="1"/>
</dbReference>
<proteinExistence type="predicted"/>
<name>A0A0C9WZX1_9AGAR</name>
<dbReference type="AlphaFoldDB" id="A0A0C9WZX1"/>
<gene>
    <name evidence="3" type="ORF">K443DRAFT_9163</name>
</gene>
<feature type="domain" description="WSC" evidence="2">
    <location>
        <begin position="283"/>
        <end position="385"/>
    </location>
</feature>
<dbReference type="PROSITE" id="PS51212">
    <property type="entry name" value="WSC"/>
    <property type="match status" value="3"/>
</dbReference>
<sequence length="385" mass="41280">MPAWYGFTNPSIAGKVSHFRRKNWSMSFLVALLVCLSLKPVFCALIIEGRDVPVVVSNYKNFAVDGCFTPTTLSFQFSTSTNATVESCIDMCSAANYIRAGLVAGSQCWCGNVIKPGNSGVGDSLCSTACTGNASEVCGGPNSMLEYSVRPPVVPQVVGSDGIWNGMDERDAICVPDVPSARTLHHLQERSDSMTVQRCLDACLAQDFALAGLEYGSECWCGNADMYGRRRITPASSACNFPCAGNPAQICGGANALNIYDRRSGKGPTVGPPSPFTSPYNNTWFFNACVRDDAVLSGGPRTLPHPPTNPIGTEDMTPFLCIDRCAADGWKVAGIEYGQECWCGSPLVPLPTSLLAPLNDCNLPCTDYADFSCGGPNRLLTYYRR</sequence>
<evidence type="ECO:0000313" key="4">
    <source>
        <dbReference type="Proteomes" id="UP000054477"/>
    </source>
</evidence>
<feature type="domain" description="WSC" evidence="2">
    <location>
        <begin position="168"/>
        <end position="263"/>
    </location>
</feature>
<reference evidence="4" key="2">
    <citation type="submission" date="2015-01" db="EMBL/GenBank/DDBJ databases">
        <title>Evolutionary Origins and Diversification of the Mycorrhizal Mutualists.</title>
        <authorList>
            <consortium name="DOE Joint Genome Institute"/>
            <consortium name="Mycorrhizal Genomics Consortium"/>
            <person name="Kohler A."/>
            <person name="Kuo A."/>
            <person name="Nagy L.G."/>
            <person name="Floudas D."/>
            <person name="Copeland A."/>
            <person name="Barry K.W."/>
            <person name="Cichocki N."/>
            <person name="Veneault-Fourrey C."/>
            <person name="LaButti K."/>
            <person name="Lindquist E.A."/>
            <person name="Lipzen A."/>
            <person name="Lundell T."/>
            <person name="Morin E."/>
            <person name="Murat C."/>
            <person name="Riley R."/>
            <person name="Ohm R."/>
            <person name="Sun H."/>
            <person name="Tunlid A."/>
            <person name="Henrissat B."/>
            <person name="Grigoriev I.V."/>
            <person name="Hibbett D.S."/>
            <person name="Martin F."/>
        </authorList>
    </citation>
    <scope>NUCLEOTIDE SEQUENCE [LARGE SCALE GENOMIC DNA]</scope>
    <source>
        <strain evidence="4">LaAM-08-1</strain>
    </source>
</reference>
<dbReference type="Pfam" id="PF01822">
    <property type="entry name" value="WSC"/>
    <property type="match status" value="3"/>
</dbReference>
<protein>
    <recommendedName>
        <fullName evidence="2">WSC domain-containing protein</fullName>
    </recommendedName>
</protein>
<dbReference type="STRING" id="1095629.A0A0C9WZX1"/>
<dbReference type="SMART" id="SM00321">
    <property type="entry name" value="WSC"/>
    <property type="match status" value="3"/>
</dbReference>
<reference evidence="3 4" key="1">
    <citation type="submission" date="2014-04" db="EMBL/GenBank/DDBJ databases">
        <authorList>
            <consortium name="DOE Joint Genome Institute"/>
            <person name="Kuo A."/>
            <person name="Kohler A."/>
            <person name="Nagy L.G."/>
            <person name="Floudas D."/>
            <person name="Copeland A."/>
            <person name="Barry K.W."/>
            <person name="Cichocki N."/>
            <person name="Veneault-Fourrey C."/>
            <person name="LaButti K."/>
            <person name="Lindquist E.A."/>
            <person name="Lipzen A."/>
            <person name="Lundell T."/>
            <person name="Morin E."/>
            <person name="Murat C."/>
            <person name="Sun H."/>
            <person name="Tunlid A."/>
            <person name="Henrissat B."/>
            <person name="Grigoriev I.V."/>
            <person name="Hibbett D.S."/>
            <person name="Martin F."/>
            <person name="Nordberg H.P."/>
            <person name="Cantor M.N."/>
            <person name="Hua S.X."/>
        </authorList>
    </citation>
    <scope>NUCLEOTIDE SEQUENCE [LARGE SCALE GENOMIC DNA]</scope>
    <source>
        <strain evidence="3 4">LaAM-08-1</strain>
    </source>
</reference>
<evidence type="ECO:0000259" key="2">
    <source>
        <dbReference type="PROSITE" id="PS51212"/>
    </source>
</evidence>